<comment type="caution">
    <text evidence="8">The sequence shown here is derived from an EMBL/GenBank/DDBJ whole genome shotgun (WGS) entry which is preliminary data.</text>
</comment>
<keyword evidence="2" id="KW-0238">DNA-binding</keyword>
<name>A0ABR2E7Z8_9ROSI</name>
<evidence type="ECO:0000313" key="9">
    <source>
        <dbReference type="Proteomes" id="UP001472677"/>
    </source>
</evidence>
<protein>
    <submittedName>
        <fullName evidence="8">Uncharacterized protein</fullName>
    </submittedName>
</protein>
<evidence type="ECO:0000256" key="1">
    <source>
        <dbReference type="ARBA" id="ARBA00022578"/>
    </source>
</evidence>
<evidence type="ECO:0000259" key="7">
    <source>
        <dbReference type="Pfam" id="PF10551"/>
    </source>
</evidence>
<evidence type="ECO:0000256" key="3">
    <source>
        <dbReference type="ARBA" id="ARBA00023172"/>
    </source>
</evidence>
<evidence type="ECO:0000256" key="5">
    <source>
        <dbReference type="SAM" id="Phobius"/>
    </source>
</evidence>
<keyword evidence="5" id="KW-0472">Membrane</keyword>
<organism evidence="8 9">
    <name type="scientific">Hibiscus sabdariffa</name>
    <name type="common">roselle</name>
    <dbReference type="NCBI Taxonomy" id="183260"/>
    <lineage>
        <taxon>Eukaryota</taxon>
        <taxon>Viridiplantae</taxon>
        <taxon>Streptophyta</taxon>
        <taxon>Embryophyta</taxon>
        <taxon>Tracheophyta</taxon>
        <taxon>Spermatophyta</taxon>
        <taxon>Magnoliopsida</taxon>
        <taxon>eudicotyledons</taxon>
        <taxon>Gunneridae</taxon>
        <taxon>Pentapetalae</taxon>
        <taxon>rosids</taxon>
        <taxon>malvids</taxon>
        <taxon>Malvales</taxon>
        <taxon>Malvaceae</taxon>
        <taxon>Malvoideae</taxon>
        <taxon>Hibiscus</taxon>
    </lineage>
</organism>
<accession>A0ABR2E7Z8</accession>
<keyword evidence="9" id="KW-1185">Reference proteome</keyword>
<feature type="domain" description="MULE transposase" evidence="7">
    <location>
        <begin position="366"/>
        <end position="461"/>
    </location>
</feature>
<keyword evidence="3" id="KW-0233">DNA recombination</keyword>
<feature type="region of interest" description="Disordered" evidence="4">
    <location>
        <begin position="80"/>
        <end position="103"/>
    </location>
</feature>
<gene>
    <name evidence="8" type="ORF">V6N12_031109</name>
</gene>
<dbReference type="PANTHER" id="PTHR31973">
    <property type="entry name" value="POLYPROTEIN, PUTATIVE-RELATED"/>
    <property type="match status" value="1"/>
</dbReference>
<evidence type="ECO:0000256" key="4">
    <source>
        <dbReference type="SAM" id="MobiDB-lite"/>
    </source>
</evidence>
<sequence>MAAKEIVFVPMAGVVLIFSVMSSFVIGYTMVFQLTNKLKSLLSKNMFFFEQEDGALLLNEKGVKGAGQEVESVGQVEIEGGAAGGSDKGIERTNHKVDDEGSEGYKRDDVDDLYFVKVRYLSDGNDDEELQAGREKLKRLNEKSVINFEESKGDQERSEMNVQEDVEFEEEHEKGTIMEYCHDTKYYDSDDHGHLTNCSLEEEDDEYCAKMRSMFSVYNPNHENPEFCIGMLFKDGKEFKDAIRKYSKLSRRELKIIRNEPKRIRVKCLASVKCPWRIFASYSRATRCIQVQKGKKRVNERLSGNFKEEFALLWDYADELRAKNPGSTIKMAVQRVTPNSPPHFKRFFVCFDSLKKGWKEGCRPILGLDGCFLKGPFKSELLLAVGRDANNKMYLVAWAIVEVECTDSWAWFLNLLAADLDLEDGFGFTIISDQQKGLEIVINDVLPRVEHRNCVRHVFANWIRRKKLKSYEFDFWEIVKATTERKSWQLTSLPCPHACCAIWHMGGDPDDYLDQCYHKNTYMKAYAYALHPINGADD</sequence>
<keyword evidence="1" id="KW-0815">Transposition</keyword>
<dbReference type="InterPro" id="IPR004332">
    <property type="entry name" value="Transposase_MuDR"/>
</dbReference>
<feature type="domain" description="Transposase MuDR plant" evidence="6">
    <location>
        <begin position="228"/>
        <end position="291"/>
    </location>
</feature>
<dbReference type="EMBL" id="JBBPBM010000019">
    <property type="protein sequence ID" value="KAK8554136.1"/>
    <property type="molecule type" value="Genomic_DNA"/>
</dbReference>
<feature type="transmembrane region" description="Helical" evidence="5">
    <location>
        <begin position="6"/>
        <end position="31"/>
    </location>
</feature>
<dbReference type="InterPro" id="IPR001207">
    <property type="entry name" value="Transposase_mutator"/>
</dbReference>
<proteinExistence type="predicted"/>
<dbReference type="Proteomes" id="UP001472677">
    <property type="component" value="Unassembled WGS sequence"/>
</dbReference>
<dbReference type="Pfam" id="PF10551">
    <property type="entry name" value="MULE"/>
    <property type="match status" value="1"/>
</dbReference>
<evidence type="ECO:0000256" key="2">
    <source>
        <dbReference type="ARBA" id="ARBA00023125"/>
    </source>
</evidence>
<reference evidence="8 9" key="1">
    <citation type="journal article" date="2024" name="G3 (Bethesda)">
        <title>Genome assembly of Hibiscus sabdariffa L. provides insights into metabolisms of medicinal natural products.</title>
        <authorList>
            <person name="Kim T."/>
        </authorList>
    </citation>
    <scope>NUCLEOTIDE SEQUENCE [LARGE SCALE GENOMIC DNA]</scope>
    <source>
        <strain evidence="8">TK-2024</strain>
        <tissue evidence="8">Old leaves</tissue>
    </source>
</reference>
<dbReference type="Pfam" id="PF03108">
    <property type="entry name" value="DBD_Tnp_Mut"/>
    <property type="match status" value="1"/>
</dbReference>
<dbReference type="PANTHER" id="PTHR31973:SF187">
    <property type="entry name" value="MUTATOR TRANSPOSASE MUDRA PROTEIN"/>
    <property type="match status" value="1"/>
</dbReference>
<evidence type="ECO:0000259" key="6">
    <source>
        <dbReference type="Pfam" id="PF03108"/>
    </source>
</evidence>
<evidence type="ECO:0000313" key="8">
    <source>
        <dbReference type="EMBL" id="KAK8554136.1"/>
    </source>
</evidence>
<feature type="compositionally biased region" description="Basic and acidic residues" evidence="4">
    <location>
        <begin position="88"/>
        <end position="103"/>
    </location>
</feature>
<dbReference type="PROSITE" id="PS01007">
    <property type="entry name" value="TRANSPOSASE_MUTATOR"/>
    <property type="match status" value="1"/>
</dbReference>
<keyword evidence="5" id="KW-0812">Transmembrane</keyword>
<dbReference type="InterPro" id="IPR018289">
    <property type="entry name" value="MULE_transposase_dom"/>
</dbReference>
<keyword evidence="5" id="KW-1133">Transmembrane helix</keyword>